<dbReference type="Gene3D" id="3.40.50.720">
    <property type="entry name" value="NAD(P)-binding Rossmann-like Domain"/>
    <property type="match status" value="1"/>
</dbReference>
<dbReference type="InterPro" id="IPR016040">
    <property type="entry name" value="NAD(P)-bd_dom"/>
</dbReference>
<organism evidence="2 3">
    <name type="scientific">Tsuneonella suprasediminis</name>
    <dbReference type="NCBI Taxonomy" id="2306996"/>
    <lineage>
        <taxon>Bacteria</taxon>
        <taxon>Pseudomonadati</taxon>
        <taxon>Pseudomonadota</taxon>
        <taxon>Alphaproteobacteria</taxon>
        <taxon>Sphingomonadales</taxon>
        <taxon>Erythrobacteraceae</taxon>
        <taxon>Tsuneonella</taxon>
    </lineage>
</organism>
<sequence>MSESLRIALVGATGLIGRTVIGQCVGRTDVRLFAIARREMPLPVGARMEMHIADPAQWAELIATIRPDAMISALGTTWAQAGKDEDAFRAVDERLVLDTARAAKAHGVRNFVAVSSAGANSLSRNFYLKVKGEVENALRQIGFDRLDLLRPGLLRGERGGERRLGERIGIIAAPITDLLMQGKYRAYRSVRTEDVAQAALALALRKAKGKFVHDPDAIRRAAASLPVA</sequence>
<dbReference type="OrthoDB" id="9798632at2"/>
<feature type="domain" description="NAD(P)-binding" evidence="1">
    <location>
        <begin position="11"/>
        <end position="167"/>
    </location>
</feature>
<dbReference type="PANTHER" id="PTHR14097:SF7">
    <property type="entry name" value="OXIDOREDUCTASE HTATIP2"/>
    <property type="match status" value="1"/>
</dbReference>
<name>A0A419QYV9_9SPHN</name>
<dbReference type="AlphaFoldDB" id="A0A419QYV9"/>
<dbReference type="RefSeq" id="WP_120111397.1">
    <property type="nucleotide sequence ID" value="NZ_RAHJ01000021.1"/>
</dbReference>
<protein>
    <submittedName>
        <fullName evidence="2">NAD-dependent epimerase/dehydratase family protein</fullName>
    </submittedName>
</protein>
<evidence type="ECO:0000313" key="2">
    <source>
        <dbReference type="EMBL" id="RJX65925.1"/>
    </source>
</evidence>
<dbReference type="EMBL" id="RAHJ01000021">
    <property type="protein sequence ID" value="RJX65925.1"/>
    <property type="molecule type" value="Genomic_DNA"/>
</dbReference>
<comment type="caution">
    <text evidence="2">The sequence shown here is derived from an EMBL/GenBank/DDBJ whole genome shotgun (WGS) entry which is preliminary data.</text>
</comment>
<dbReference type="InterPro" id="IPR036291">
    <property type="entry name" value="NAD(P)-bd_dom_sf"/>
</dbReference>
<dbReference type="PANTHER" id="PTHR14097">
    <property type="entry name" value="OXIDOREDUCTASE HTATIP2"/>
    <property type="match status" value="1"/>
</dbReference>
<evidence type="ECO:0000313" key="3">
    <source>
        <dbReference type="Proteomes" id="UP000284322"/>
    </source>
</evidence>
<evidence type="ECO:0000259" key="1">
    <source>
        <dbReference type="Pfam" id="PF13460"/>
    </source>
</evidence>
<reference evidence="2 3" key="1">
    <citation type="submission" date="2018-09" db="EMBL/GenBank/DDBJ databases">
        <title>Altererythrobacter sp.Ery1 and Ery12, the genome sequencing of novel strains in genus Alterythrobacter.</title>
        <authorList>
            <person name="Cheng H."/>
            <person name="Wu Y.-H."/>
            <person name="Fang C."/>
            <person name="Xu X.-W."/>
        </authorList>
    </citation>
    <scope>NUCLEOTIDE SEQUENCE [LARGE SCALE GENOMIC DNA]</scope>
    <source>
        <strain evidence="2 3">Ery12</strain>
    </source>
</reference>
<dbReference type="SUPFAM" id="SSF51735">
    <property type="entry name" value="NAD(P)-binding Rossmann-fold domains"/>
    <property type="match status" value="1"/>
</dbReference>
<gene>
    <name evidence="2" type="ORF">D6858_13135</name>
</gene>
<dbReference type="Pfam" id="PF13460">
    <property type="entry name" value="NAD_binding_10"/>
    <property type="match status" value="1"/>
</dbReference>
<accession>A0A419QYV9</accession>
<proteinExistence type="predicted"/>
<keyword evidence="3" id="KW-1185">Reference proteome</keyword>
<dbReference type="Proteomes" id="UP000284322">
    <property type="component" value="Unassembled WGS sequence"/>
</dbReference>